<dbReference type="Pfam" id="PF13378">
    <property type="entry name" value="MR_MLE_C"/>
    <property type="match status" value="1"/>
</dbReference>
<dbReference type="InterPro" id="IPR018110">
    <property type="entry name" value="Mandel_Rmase/mucon_lact_enz_CS"/>
</dbReference>
<sequence length="382" mass="41332">MNVDRTLNPQSYVSRKAGRIVKAEAILVAIPFQSDAKPVWNFTGGSKNTFDTMLVRIETENGFIGWGEAFSRTEDTALKSLIETRIFPLIVGEDAAAISKIKFKLEFGLQNFGRVGPIMYAISAVDIALWDIAGKAAGLSLVDLLGGSFAQDVNVYASLLRYDSPEGVAAATRQAIDRGYRFIKLHEVNYPEIAAACQAAEGQAAVMLDVNCPWSVAEALAMDARLADLDLLWLEEPVWPPENYRGLARIRAQKRHRIAAGENAGSLHDFVAMIDAGAIDIAQPDVAKTGGISELLKIATLCEANAVEFVPHCALFGPGMIATVHINASMRTVPLLERLYCDFEAELFGGATVPKDGKLAVPTGPGLGIDPDLNVVDRYRIE</sequence>
<dbReference type="SFLD" id="SFLDS00001">
    <property type="entry name" value="Enolase"/>
    <property type="match status" value="1"/>
</dbReference>
<dbReference type="Gene3D" id="3.30.390.10">
    <property type="entry name" value="Enolase-like, N-terminal domain"/>
    <property type="match status" value="1"/>
</dbReference>
<proteinExistence type="predicted"/>
<dbReference type="PANTHER" id="PTHR48080">
    <property type="entry name" value="D-GALACTONATE DEHYDRATASE-RELATED"/>
    <property type="match status" value="1"/>
</dbReference>
<dbReference type="PANTHER" id="PTHR48080:SF2">
    <property type="entry name" value="D-GALACTONATE DEHYDRATASE"/>
    <property type="match status" value="1"/>
</dbReference>
<dbReference type="InterPro" id="IPR029065">
    <property type="entry name" value="Enolase_C-like"/>
</dbReference>
<dbReference type="SFLD" id="SFLDG00179">
    <property type="entry name" value="mandelate_racemase"/>
    <property type="match status" value="1"/>
</dbReference>
<gene>
    <name evidence="3" type="ORF">GA0061102_10766</name>
</gene>
<feature type="domain" description="Mandelate racemase/muconate lactonizing enzyme C-terminal" evidence="2">
    <location>
        <begin position="165"/>
        <end position="257"/>
    </location>
</feature>
<evidence type="ECO:0000259" key="2">
    <source>
        <dbReference type="SMART" id="SM00922"/>
    </source>
</evidence>
<dbReference type="AlphaFoldDB" id="A0A1C3XBG3"/>
<keyword evidence="4" id="KW-1185">Reference proteome</keyword>
<dbReference type="Pfam" id="PF02746">
    <property type="entry name" value="MR_MLE_N"/>
    <property type="match status" value="1"/>
</dbReference>
<name>A0A1C3XBG3_9HYPH</name>
<evidence type="ECO:0000313" key="3">
    <source>
        <dbReference type="EMBL" id="SCB49578.1"/>
    </source>
</evidence>
<dbReference type="STRING" id="411945.GA0061102_10766"/>
<dbReference type="InterPro" id="IPR013342">
    <property type="entry name" value="Mandelate_racemase_C"/>
</dbReference>
<dbReference type="GO" id="GO:0009063">
    <property type="term" value="P:amino acid catabolic process"/>
    <property type="evidence" value="ECO:0007669"/>
    <property type="project" value="InterPro"/>
</dbReference>
<evidence type="ECO:0000256" key="1">
    <source>
        <dbReference type="ARBA" id="ARBA00023239"/>
    </source>
</evidence>
<reference evidence="4" key="1">
    <citation type="submission" date="2016-08" db="EMBL/GenBank/DDBJ databases">
        <authorList>
            <person name="Varghese N."/>
            <person name="Submissions Spin"/>
        </authorList>
    </citation>
    <scope>NUCLEOTIDE SEQUENCE [LARGE SCALE GENOMIC DNA]</scope>
    <source>
        <strain evidence="4">HAMBI 2971</strain>
    </source>
</reference>
<dbReference type="EMBL" id="FMAH01000076">
    <property type="protein sequence ID" value="SCB49578.1"/>
    <property type="molecule type" value="Genomic_DNA"/>
</dbReference>
<dbReference type="Gene3D" id="3.20.20.120">
    <property type="entry name" value="Enolase-like C-terminal domain"/>
    <property type="match status" value="1"/>
</dbReference>
<dbReference type="SUPFAM" id="SSF51604">
    <property type="entry name" value="Enolase C-terminal domain-like"/>
    <property type="match status" value="1"/>
</dbReference>
<keyword evidence="1" id="KW-0456">Lyase</keyword>
<dbReference type="Proteomes" id="UP000199435">
    <property type="component" value="Unassembled WGS sequence"/>
</dbReference>
<dbReference type="GO" id="GO:0000287">
    <property type="term" value="F:magnesium ion binding"/>
    <property type="evidence" value="ECO:0007669"/>
    <property type="project" value="UniProtKB-ARBA"/>
</dbReference>
<dbReference type="InterPro" id="IPR036849">
    <property type="entry name" value="Enolase-like_C_sf"/>
</dbReference>
<dbReference type="GO" id="GO:0016829">
    <property type="term" value="F:lyase activity"/>
    <property type="evidence" value="ECO:0007669"/>
    <property type="project" value="UniProtKB-KW"/>
</dbReference>
<protein>
    <submittedName>
        <fullName evidence="3">L-alanine-DL-glutamate epimerase</fullName>
    </submittedName>
</protein>
<evidence type="ECO:0000313" key="4">
    <source>
        <dbReference type="Proteomes" id="UP000199435"/>
    </source>
</evidence>
<dbReference type="PROSITE" id="PS00909">
    <property type="entry name" value="MR_MLE_2"/>
    <property type="match status" value="1"/>
</dbReference>
<organism evidence="3 4">
    <name type="scientific">Rhizobium miluonense</name>
    <dbReference type="NCBI Taxonomy" id="411945"/>
    <lineage>
        <taxon>Bacteria</taxon>
        <taxon>Pseudomonadati</taxon>
        <taxon>Pseudomonadota</taxon>
        <taxon>Alphaproteobacteria</taxon>
        <taxon>Hyphomicrobiales</taxon>
        <taxon>Rhizobiaceae</taxon>
        <taxon>Rhizobium/Agrobacterium group</taxon>
        <taxon>Rhizobium</taxon>
    </lineage>
</organism>
<dbReference type="SMART" id="SM00922">
    <property type="entry name" value="MR_MLE"/>
    <property type="match status" value="1"/>
</dbReference>
<accession>A0A1C3XBG3</accession>
<dbReference type="InterPro" id="IPR013341">
    <property type="entry name" value="Mandelate_racemase_N_dom"/>
</dbReference>
<dbReference type="InterPro" id="IPR034593">
    <property type="entry name" value="DgoD-like"/>
</dbReference>
<dbReference type="InterPro" id="IPR029017">
    <property type="entry name" value="Enolase-like_N"/>
</dbReference>
<dbReference type="SUPFAM" id="SSF54826">
    <property type="entry name" value="Enolase N-terminal domain-like"/>
    <property type="match status" value="1"/>
</dbReference>
<dbReference type="CDD" id="cd03316">
    <property type="entry name" value="MR_like"/>
    <property type="match status" value="1"/>
</dbReference>
<dbReference type="PROSITE" id="PS00908">
    <property type="entry name" value="MR_MLE_1"/>
    <property type="match status" value="1"/>
</dbReference>